<dbReference type="PANTHER" id="PTHR31646">
    <property type="entry name" value="ALPHA-1,2-MANNOSYLTRANSFERASE MNN2"/>
    <property type="match status" value="1"/>
</dbReference>
<dbReference type="Proteomes" id="UP000256645">
    <property type="component" value="Unassembled WGS sequence"/>
</dbReference>
<accession>A0A3D8S1W1</accession>
<evidence type="ECO:0000256" key="8">
    <source>
        <dbReference type="ARBA" id="ARBA00023034"/>
    </source>
</evidence>
<dbReference type="EMBL" id="PDLM01000004">
    <property type="protein sequence ID" value="RDW80248.1"/>
    <property type="molecule type" value="Genomic_DNA"/>
</dbReference>
<reference evidence="11 12" key="1">
    <citation type="journal article" date="2018" name="IMA Fungus">
        <title>IMA Genome-F 9: Draft genome sequence of Annulohypoxylon stygium, Aspergillus mulundensis, Berkeleyomyces basicola (syn. Thielaviopsis basicola), Ceratocystis smalleyi, two Cercospora beticola strains, Coleophoma cylindrospora, Fusarium fracticaudum, Phialophora cf. hyalina, and Morchella septimelata.</title>
        <authorList>
            <person name="Wingfield B.D."/>
            <person name="Bills G.F."/>
            <person name="Dong Y."/>
            <person name="Huang W."/>
            <person name="Nel W.J."/>
            <person name="Swalarsk-Parry B.S."/>
            <person name="Vaghefi N."/>
            <person name="Wilken P.M."/>
            <person name="An Z."/>
            <person name="de Beer Z.W."/>
            <person name="De Vos L."/>
            <person name="Chen L."/>
            <person name="Duong T.A."/>
            <person name="Gao Y."/>
            <person name="Hammerbacher A."/>
            <person name="Kikkert J.R."/>
            <person name="Li Y."/>
            <person name="Li H."/>
            <person name="Li K."/>
            <person name="Li Q."/>
            <person name="Liu X."/>
            <person name="Ma X."/>
            <person name="Naidoo K."/>
            <person name="Pethybridge S.J."/>
            <person name="Sun J."/>
            <person name="Steenkamp E.T."/>
            <person name="van der Nest M.A."/>
            <person name="van Wyk S."/>
            <person name="Wingfield M.J."/>
            <person name="Xiong C."/>
            <person name="Yue Q."/>
            <person name="Zhang X."/>
        </authorList>
    </citation>
    <scope>NUCLEOTIDE SEQUENCE [LARGE SCALE GENOMIC DNA]</scope>
    <source>
        <strain evidence="11 12">BP6252</strain>
    </source>
</reference>
<dbReference type="OrthoDB" id="430354at2759"/>
<sequence>MAISIGERPARLAAILFIGALLYLAFLGRHLDLSIALNFPDRMKATIEQMTGASKANSSSITTQSGLAKDAHKFPTADLFLPHFAAVTQLQGMTMMKAKSGCSWPAMNEVNFQYSKETEWALKDRNDTELAFRRDEWHDYINHQLLPYAQYQDRFQGRGIVICAGNQKSLTRVRVILRALKKLGSQMAIELHYWGDEMSKESQDEISSLWPKMFFNDLSASTNILQSSHDNFFHINYQLKTAAVINSRFAEPLLLDSDNIPVVDPESLYETAVYKEYGTLFWPDIARTRPNNPMWAITNTECRMDEYEQESGQLLVDKRRFFYHLQLAAWFNNNHGDYYNDFLLGDKDMFRFAWHALKTKYGFPAKWLTSVGTLSNGFYCGHTFAQHHPDGNVAFLHGGLVKTLSKEVITWQRESHGGIFQVYKRSESDEQPLVNVNVTIVWDPASYMPNRPDNIAVALCTEFSEVVPRPLDELVPGFQKTFEDLGGYWMIES</sequence>
<evidence type="ECO:0000313" key="11">
    <source>
        <dbReference type="EMBL" id="RDW80248.1"/>
    </source>
</evidence>
<dbReference type="SUPFAM" id="SSF53448">
    <property type="entry name" value="Nucleotide-diphospho-sugar transferases"/>
    <property type="match status" value="1"/>
</dbReference>
<comment type="subcellular location">
    <subcellularLocation>
        <location evidence="1">Golgi apparatus membrane</location>
        <topology evidence="1">Single-pass type II membrane protein</topology>
    </subcellularLocation>
</comment>
<dbReference type="GO" id="GO:0000026">
    <property type="term" value="F:alpha-1,2-mannosyltransferase activity"/>
    <property type="evidence" value="ECO:0007669"/>
    <property type="project" value="TreeGrafter"/>
</dbReference>
<evidence type="ECO:0000256" key="9">
    <source>
        <dbReference type="ARBA" id="ARBA00023136"/>
    </source>
</evidence>
<keyword evidence="5 10" id="KW-0812">Transmembrane</keyword>
<comment type="similarity">
    <text evidence="3">Belongs to the MNN1/MNT family.</text>
</comment>
<keyword evidence="4 11" id="KW-0808">Transferase</keyword>
<dbReference type="STRING" id="1849047.A0A3D8S1W1"/>
<evidence type="ECO:0000256" key="1">
    <source>
        <dbReference type="ARBA" id="ARBA00004323"/>
    </source>
</evidence>
<proteinExistence type="inferred from homology"/>
<keyword evidence="7 10" id="KW-1133">Transmembrane helix</keyword>
<feature type="transmembrane region" description="Helical" evidence="10">
    <location>
        <begin position="12"/>
        <end position="31"/>
    </location>
</feature>
<evidence type="ECO:0000256" key="7">
    <source>
        <dbReference type="ARBA" id="ARBA00022989"/>
    </source>
</evidence>
<evidence type="ECO:0000313" key="12">
    <source>
        <dbReference type="Proteomes" id="UP000256645"/>
    </source>
</evidence>
<name>A0A3D8S1W1_9HELO</name>
<dbReference type="InterPro" id="IPR029044">
    <property type="entry name" value="Nucleotide-diphossugar_trans"/>
</dbReference>
<comment type="pathway">
    <text evidence="2">Protein modification; protein glycosylation.</text>
</comment>
<evidence type="ECO:0000256" key="5">
    <source>
        <dbReference type="ARBA" id="ARBA00022692"/>
    </source>
</evidence>
<comment type="caution">
    <text evidence="11">The sequence shown here is derived from an EMBL/GenBank/DDBJ whole genome shotgun (WGS) entry which is preliminary data.</text>
</comment>
<keyword evidence="9 10" id="KW-0472">Membrane</keyword>
<keyword evidence="12" id="KW-1185">Reference proteome</keyword>
<dbReference type="GO" id="GO:0000139">
    <property type="term" value="C:Golgi membrane"/>
    <property type="evidence" value="ECO:0007669"/>
    <property type="project" value="UniProtKB-SubCell"/>
</dbReference>
<dbReference type="InterPro" id="IPR022751">
    <property type="entry name" value="Alpha_mannosyltransferase"/>
</dbReference>
<dbReference type="PANTHER" id="PTHR31646:SF1">
    <property type="entry name" value="ALPHA-1,2-MANNOSYLTRANSFERASE MNN2"/>
    <property type="match status" value="1"/>
</dbReference>
<organism evidence="11 12">
    <name type="scientific">Coleophoma cylindrospora</name>
    <dbReference type="NCBI Taxonomy" id="1849047"/>
    <lineage>
        <taxon>Eukaryota</taxon>
        <taxon>Fungi</taxon>
        <taxon>Dikarya</taxon>
        <taxon>Ascomycota</taxon>
        <taxon>Pezizomycotina</taxon>
        <taxon>Leotiomycetes</taxon>
        <taxon>Helotiales</taxon>
        <taxon>Dermateaceae</taxon>
        <taxon>Coleophoma</taxon>
    </lineage>
</organism>
<gene>
    <name evidence="11" type="ORF">BP6252_04886</name>
</gene>
<evidence type="ECO:0000256" key="4">
    <source>
        <dbReference type="ARBA" id="ARBA00022679"/>
    </source>
</evidence>
<keyword evidence="8" id="KW-0333">Golgi apparatus</keyword>
<dbReference type="GO" id="GO:0046354">
    <property type="term" value="P:mannan biosynthetic process"/>
    <property type="evidence" value="ECO:0007669"/>
    <property type="project" value="TreeGrafter"/>
</dbReference>
<evidence type="ECO:0000256" key="3">
    <source>
        <dbReference type="ARBA" id="ARBA00009105"/>
    </source>
</evidence>
<dbReference type="Pfam" id="PF11051">
    <property type="entry name" value="Mannosyl_trans3"/>
    <property type="match status" value="2"/>
</dbReference>
<evidence type="ECO:0000256" key="6">
    <source>
        <dbReference type="ARBA" id="ARBA00022968"/>
    </source>
</evidence>
<dbReference type="AlphaFoldDB" id="A0A3D8S1W1"/>
<keyword evidence="6" id="KW-0735">Signal-anchor</keyword>
<evidence type="ECO:0000256" key="2">
    <source>
        <dbReference type="ARBA" id="ARBA00004922"/>
    </source>
</evidence>
<protein>
    <submittedName>
        <fullName evidence="11">Putative glycosyltransferase family 71 protein</fullName>
    </submittedName>
</protein>
<evidence type="ECO:0000256" key="10">
    <source>
        <dbReference type="SAM" id="Phobius"/>
    </source>
</evidence>